<name>A0A174KYQ5_9FIRM</name>
<accession>A0A174KYQ5</accession>
<protein>
    <submittedName>
        <fullName evidence="1">Uncharacterized protein</fullName>
    </submittedName>
</protein>
<proteinExistence type="predicted"/>
<dbReference type="EMBL" id="UAVW01000018">
    <property type="protein sequence ID" value="SQB15792.1"/>
    <property type="molecule type" value="Genomic_DNA"/>
</dbReference>
<dbReference type="Proteomes" id="UP000095512">
    <property type="component" value="Unassembled WGS sequence"/>
</dbReference>
<evidence type="ECO:0000313" key="4">
    <source>
        <dbReference type="Proteomes" id="UP000251853"/>
    </source>
</evidence>
<evidence type="ECO:0000313" key="1">
    <source>
        <dbReference type="EMBL" id="CUP14635.1"/>
    </source>
</evidence>
<sequence>MKISAYLEITMKINDDRFYTVLTVWNMPRLIFPVNCSRTMYLSA</sequence>
<dbReference type="EMBL" id="CZAB01000023">
    <property type="protein sequence ID" value="CUP14635.1"/>
    <property type="molecule type" value="Genomic_DNA"/>
</dbReference>
<dbReference type="Proteomes" id="UP000251853">
    <property type="component" value="Unassembled WGS sequence"/>
</dbReference>
<dbReference type="RefSeq" id="WP_263870221.1">
    <property type="nucleotide sequence ID" value="NZ_CZAB01000023.1"/>
</dbReference>
<gene>
    <name evidence="1" type="ORF">ERS852480_02722</name>
    <name evidence="2" type="ORF">NCTC11224_04877</name>
</gene>
<evidence type="ECO:0000313" key="3">
    <source>
        <dbReference type="Proteomes" id="UP000095512"/>
    </source>
</evidence>
<dbReference type="AlphaFoldDB" id="A0A174KYQ5"/>
<reference evidence="2 4" key="2">
    <citation type="submission" date="2018-06" db="EMBL/GenBank/DDBJ databases">
        <authorList>
            <consortium name="Pathogen Informatics"/>
            <person name="Doyle S."/>
        </authorList>
    </citation>
    <scope>NUCLEOTIDE SEQUENCE [LARGE SCALE GENOMIC DNA]</scope>
    <source>
        <strain evidence="2 4">NCTC11224</strain>
    </source>
</reference>
<organism evidence="1 3">
    <name type="scientific">Enterocloster clostridioformis</name>
    <dbReference type="NCBI Taxonomy" id="1531"/>
    <lineage>
        <taxon>Bacteria</taxon>
        <taxon>Bacillati</taxon>
        <taxon>Bacillota</taxon>
        <taxon>Clostridia</taxon>
        <taxon>Lachnospirales</taxon>
        <taxon>Lachnospiraceae</taxon>
        <taxon>Enterocloster</taxon>
    </lineage>
</organism>
<reference evidence="1 3" key="1">
    <citation type="submission" date="2015-09" db="EMBL/GenBank/DDBJ databases">
        <authorList>
            <consortium name="Pathogen Informatics"/>
        </authorList>
    </citation>
    <scope>NUCLEOTIDE SEQUENCE [LARGE SCALE GENOMIC DNA]</scope>
    <source>
        <strain evidence="1 3">2789STDY5834865</strain>
    </source>
</reference>
<keyword evidence="4" id="KW-1185">Reference proteome</keyword>
<evidence type="ECO:0000313" key="2">
    <source>
        <dbReference type="EMBL" id="SQB15792.1"/>
    </source>
</evidence>